<dbReference type="GO" id="GO:0016791">
    <property type="term" value="F:phosphatase activity"/>
    <property type="evidence" value="ECO:0007669"/>
    <property type="project" value="TreeGrafter"/>
</dbReference>
<dbReference type="PANTHER" id="PTHR46470:SF2">
    <property type="entry name" value="GLYCERALDEHYDE 3-PHOSPHATE PHOSPHATASE"/>
    <property type="match status" value="1"/>
</dbReference>
<evidence type="ECO:0008006" key="7">
    <source>
        <dbReference type="Google" id="ProtNLM"/>
    </source>
</evidence>
<gene>
    <name evidence="5" type="ORF">NUM_52430</name>
</gene>
<evidence type="ECO:0000256" key="2">
    <source>
        <dbReference type="ARBA" id="ARBA00022723"/>
    </source>
</evidence>
<keyword evidence="6" id="KW-1185">Reference proteome</keyword>
<evidence type="ECO:0000256" key="3">
    <source>
        <dbReference type="ARBA" id="ARBA00022801"/>
    </source>
</evidence>
<dbReference type="AlphaFoldDB" id="A0A8J4AG29"/>
<evidence type="ECO:0000256" key="4">
    <source>
        <dbReference type="ARBA" id="ARBA00022842"/>
    </source>
</evidence>
<dbReference type="GO" id="GO:0046872">
    <property type="term" value="F:metal ion binding"/>
    <property type="evidence" value="ECO:0007669"/>
    <property type="project" value="UniProtKB-KW"/>
</dbReference>
<dbReference type="PANTHER" id="PTHR46470">
    <property type="entry name" value="N-ACYLNEURAMINATE-9-PHOSPHATASE"/>
    <property type="match status" value="1"/>
</dbReference>
<comment type="caution">
    <text evidence="5">The sequence shown here is derived from an EMBL/GenBank/DDBJ whole genome shotgun (WGS) entry which is preliminary data.</text>
</comment>
<comment type="cofactor">
    <cofactor evidence="1">
        <name>Mg(2+)</name>
        <dbReference type="ChEBI" id="CHEBI:18420"/>
    </cofactor>
</comment>
<protein>
    <recommendedName>
        <fullName evidence="7">HAD family hydrolase</fullName>
    </recommendedName>
</protein>
<dbReference type="EMBL" id="BOPO01000111">
    <property type="protein sequence ID" value="GIL29989.1"/>
    <property type="molecule type" value="Genomic_DNA"/>
</dbReference>
<dbReference type="Pfam" id="PF00702">
    <property type="entry name" value="Hydrolase"/>
    <property type="match status" value="1"/>
</dbReference>
<proteinExistence type="predicted"/>
<keyword evidence="3" id="KW-0378">Hydrolase</keyword>
<keyword evidence="4" id="KW-0460">Magnesium</keyword>
<evidence type="ECO:0000313" key="5">
    <source>
        <dbReference type="EMBL" id="GIL29989.1"/>
    </source>
</evidence>
<sequence length="254" mass="27169">MPSEPRALLLDHGGVIARSVKHPERVAQVAARVHKLLGTAGCATLSAAQVQADITAGNAAYKAWKQGSVRRARPREVSHRELWCDFIGTDWPEPARAVVAAEASVLCTELARALTEKSLAVGMRQVLAECTAGGIRVGVVSNTLVGAINRGLERDWGTDVHLGVQVYSDEVGYRKPDPALIEQAARALRTAPGDCWYVGDTYDRDVVCGRRAGVGATILMLPPDRRDQTVTPQPDAAVADGPELLALLRSAVRP</sequence>
<dbReference type="SUPFAM" id="SSF56784">
    <property type="entry name" value="HAD-like"/>
    <property type="match status" value="1"/>
</dbReference>
<accession>A0A8J4AG29</accession>
<dbReference type="InterPro" id="IPR036412">
    <property type="entry name" value="HAD-like_sf"/>
</dbReference>
<dbReference type="GO" id="GO:0044281">
    <property type="term" value="P:small molecule metabolic process"/>
    <property type="evidence" value="ECO:0007669"/>
    <property type="project" value="UniProtKB-ARBA"/>
</dbReference>
<dbReference type="InterPro" id="IPR051400">
    <property type="entry name" value="HAD-like_hydrolase"/>
</dbReference>
<reference evidence="6" key="1">
    <citation type="journal article" date="2021" name="Int. J. Syst. Evol. Microbiol.">
        <title>Actinocatenispora comari sp. nov., an endophytic actinomycete isolated from aerial parts of Comarum salesowianum.</title>
        <authorList>
            <person name="Oyunbileg N."/>
            <person name="Iizaka Y."/>
            <person name="Hamada M."/>
            <person name="Davaapurev B.O."/>
            <person name="Fukumoto A."/>
            <person name="Tsetseg B."/>
            <person name="Kato F."/>
            <person name="Tamura T."/>
            <person name="Batkhuu J."/>
            <person name="Anzai Y."/>
        </authorList>
    </citation>
    <scope>NUCLEOTIDE SEQUENCE [LARGE SCALE GENOMIC DNA]</scope>
    <source>
        <strain evidence="6">NUM-2625</strain>
    </source>
</reference>
<dbReference type="SFLD" id="SFLDG01129">
    <property type="entry name" value="C1.5:_HAD__Beta-PGM__Phosphata"/>
    <property type="match status" value="1"/>
</dbReference>
<evidence type="ECO:0000256" key="1">
    <source>
        <dbReference type="ARBA" id="ARBA00001946"/>
    </source>
</evidence>
<dbReference type="RefSeq" id="WP_207127643.1">
    <property type="nucleotide sequence ID" value="NZ_BOPO01000111.1"/>
</dbReference>
<dbReference type="Gene3D" id="3.40.50.1000">
    <property type="entry name" value="HAD superfamily/HAD-like"/>
    <property type="match status" value="1"/>
</dbReference>
<keyword evidence="2" id="KW-0479">Metal-binding</keyword>
<dbReference type="InterPro" id="IPR023214">
    <property type="entry name" value="HAD_sf"/>
</dbReference>
<dbReference type="NCBIfam" id="TIGR01549">
    <property type="entry name" value="HAD-SF-IA-v1"/>
    <property type="match status" value="1"/>
</dbReference>
<evidence type="ECO:0000313" key="6">
    <source>
        <dbReference type="Proteomes" id="UP000614996"/>
    </source>
</evidence>
<dbReference type="Proteomes" id="UP000614996">
    <property type="component" value="Unassembled WGS sequence"/>
</dbReference>
<organism evidence="5 6">
    <name type="scientific">Actinocatenispora comari</name>
    <dbReference type="NCBI Taxonomy" id="2807577"/>
    <lineage>
        <taxon>Bacteria</taxon>
        <taxon>Bacillati</taxon>
        <taxon>Actinomycetota</taxon>
        <taxon>Actinomycetes</taxon>
        <taxon>Micromonosporales</taxon>
        <taxon>Micromonosporaceae</taxon>
        <taxon>Actinocatenispora</taxon>
    </lineage>
</organism>
<name>A0A8J4AG29_9ACTN</name>
<dbReference type="SFLD" id="SFLDS00003">
    <property type="entry name" value="Haloacid_Dehalogenase"/>
    <property type="match status" value="1"/>
</dbReference>
<dbReference type="InterPro" id="IPR006439">
    <property type="entry name" value="HAD-SF_hydro_IA"/>
</dbReference>